<dbReference type="CDD" id="cd13578">
    <property type="entry name" value="PBP2_Bug27"/>
    <property type="match status" value="1"/>
</dbReference>
<dbReference type="PANTHER" id="PTHR42928:SF5">
    <property type="entry name" value="BLR1237 PROTEIN"/>
    <property type="match status" value="1"/>
</dbReference>
<protein>
    <submittedName>
        <fullName evidence="3">Tripartite-type tricarboxylate transporter receptor subunit TctC</fullName>
    </submittedName>
</protein>
<evidence type="ECO:0000313" key="3">
    <source>
        <dbReference type="EMBL" id="RZS85119.1"/>
    </source>
</evidence>
<dbReference type="PROSITE" id="PS51318">
    <property type="entry name" value="TAT"/>
    <property type="match status" value="1"/>
</dbReference>
<proteinExistence type="inferred from homology"/>
<feature type="chain" id="PRO_5020729055" evidence="2">
    <location>
        <begin position="35"/>
        <end position="337"/>
    </location>
</feature>
<dbReference type="InterPro" id="IPR006311">
    <property type="entry name" value="TAT_signal"/>
</dbReference>
<dbReference type="Gene3D" id="3.40.190.10">
    <property type="entry name" value="Periplasmic binding protein-like II"/>
    <property type="match status" value="1"/>
</dbReference>
<dbReference type="Proteomes" id="UP000292445">
    <property type="component" value="Unassembled WGS sequence"/>
</dbReference>
<organism evidence="3 4">
    <name type="scientific">Pigmentiphaga kullae</name>
    <dbReference type="NCBI Taxonomy" id="151784"/>
    <lineage>
        <taxon>Bacteria</taxon>
        <taxon>Pseudomonadati</taxon>
        <taxon>Pseudomonadota</taxon>
        <taxon>Betaproteobacteria</taxon>
        <taxon>Burkholderiales</taxon>
        <taxon>Alcaligenaceae</taxon>
        <taxon>Pigmentiphaga</taxon>
    </lineage>
</organism>
<comment type="caution">
    <text evidence="3">The sequence shown here is derived from an EMBL/GenBank/DDBJ whole genome shotgun (WGS) entry which is preliminary data.</text>
</comment>
<keyword evidence="3" id="KW-0675">Receptor</keyword>
<dbReference type="RefSeq" id="WP_130356383.1">
    <property type="nucleotide sequence ID" value="NZ_SGXC01000001.1"/>
</dbReference>
<keyword evidence="4" id="KW-1185">Reference proteome</keyword>
<reference evidence="3 4" key="1">
    <citation type="submission" date="2019-02" db="EMBL/GenBank/DDBJ databases">
        <title>Genomic Encyclopedia of Type Strains, Phase IV (KMG-IV): sequencing the most valuable type-strain genomes for metagenomic binning, comparative biology and taxonomic classification.</title>
        <authorList>
            <person name="Goeker M."/>
        </authorList>
    </citation>
    <scope>NUCLEOTIDE SEQUENCE [LARGE SCALE GENOMIC DNA]</scope>
    <source>
        <strain evidence="3 4">K24</strain>
    </source>
</reference>
<dbReference type="EMBL" id="SGXC01000001">
    <property type="protein sequence ID" value="RZS85119.1"/>
    <property type="molecule type" value="Genomic_DNA"/>
</dbReference>
<comment type="similarity">
    <text evidence="1">Belongs to the UPF0065 (bug) family.</text>
</comment>
<dbReference type="InterPro" id="IPR042100">
    <property type="entry name" value="Bug_dom1"/>
</dbReference>
<keyword evidence="2" id="KW-0732">Signal</keyword>
<accession>A0A4Q7NJH9</accession>
<dbReference type="OrthoDB" id="8678477at2"/>
<evidence type="ECO:0000256" key="1">
    <source>
        <dbReference type="ARBA" id="ARBA00006987"/>
    </source>
</evidence>
<name>A0A4Q7NJH9_9BURK</name>
<feature type="signal peptide" evidence="2">
    <location>
        <begin position="1"/>
        <end position="34"/>
    </location>
</feature>
<dbReference type="SUPFAM" id="SSF53850">
    <property type="entry name" value="Periplasmic binding protein-like II"/>
    <property type="match status" value="1"/>
</dbReference>
<dbReference type="PANTHER" id="PTHR42928">
    <property type="entry name" value="TRICARBOXYLATE-BINDING PROTEIN"/>
    <property type="match status" value="1"/>
</dbReference>
<gene>
    <name evidence="3" type="ORF">EV675_1142</name>
</gene>
<dbReference type="Pfam" id="PF03401">
    <property type="entry name" value="TctC"/>
    <property type="match status" value="1"/>
</dbReference>
<dbReference type="InterPro" id="IPR005064">
    <property type="entry name" value="BUG"/>
</dbReference>
<sequence length="337" mass="35129">MDPHTRRCGRRRRLALAAGLLPALLLAAPGPALAQAAARYPDKPIRLIVPFAVGGTSDVFARLVGQKLSTAFGQQVVVENRPGANGNIGTDIVAKAEPDGYTLLFAADGTMVINPSLYEKLPFNVERDLAPVSRVVLVPLIIVANPQLKASTLPELVALGKRADADLDFSSAGLGSTGHLAGELLKSRTGIRMSHVAYKGGGQAVTDVVGGQVPLLVTALATADPFIKSGKLKAIAMTSGKRAAGAPGIPTVAEGGVPGFDVSSWYGILAPARTPAPVIEKLHAELARILQADDVRRRFQELGGEPIGDTPQAFAGVIKDDLAKWARIVKDAGISVQ</sequence>
<evidence type="ECO:0000256" key="2">
    <source>
        <dbReference type="SAM" id="SignalP"/>
    </source>
</evidence>
<dbReference type="AlphaFoldDB" id="A0A4Q7NJH9"/>
<evidence type="ECO:0000313" key="4">
    <source>
        <dbReference type="Proteomes" id="UP000292445"/>
    </source>
</evidence>
<dbReference type="PIRSF" id="PIRSF017082">
    <property type="entry name" value="YflP"/>
    <property type="match status" value="1"/>
</dbReference>
<dbReference type="Gene3D" id="3.40.190.150">
    <property type="entry name" value="Bordetella uptake gene, domain 1"/>
    <property type="match status" value="1"/>
</dbReference>